<evidence type="ECO:0000259" key="3">
    <source>
        <dbReference type="PROSITE" id="PS51186"/>
    </source>
</evidence>
<dbReference type="PATRIC" id="fig|1705561.3.peg.4264"/>
<evidence type="ECO:0000313" key="5">
    <source>
        <dbReference type="Proteomes" id="UP000037688"/>
    </source>
</evidence>
<dbReference type="Proteomes" id="UP000037688">
    <property type="component" value="Unassembled WGS sequence"/>
</dbReference>
<dbReference type="EMBL" id="LITU01000070">
    <property type="protein sequence ID" value="KOY14370.1"/>
    <property type="molecule type" value="Genomic_DNA"/>
</dbReference>
<evidence type="ECO:0000256" key="1">
    <source>
        <dbReference type="ARBA" id="ARBA00022679"/>
    </source>
</evidence>
<keyword evidence="5" id="KW-1185">Reference proteome</keyword>
<comment type="caution">
    <text evidence="4">The sequence shown here is derived from an EMBL/GenBank/DDBJ whole genome shotgun (WGS) entry which is preliminary data.</text>
</comment>
<name>A0A0M9BKU1_9BACL</name>
<dbReference type="InterPro" id="IPR050832">
    <property type="entry name" value="Bact_Acetyltransf"/>
</dbReference>
<evidence type="ECO:0000313" key="4">
    <source>
        <dbReference type="EMBL" id="KOY14370.1"/>
    </source>
</evidence>
<dbReference type="SUPFAM" id="SSF55729">
    <property type="entry name" value="Acyl-CoA N-acyltransferases (Nat)"/>
    <property type="match status" value="1"/>
</dbReference>
<dbReference type="Gene3D" id="3.40.630.30">
    <property type="match status" value="1"/>
</dbReference>
<dbReference type="InterPro" id="IPR016181">
    <property type="entry name" value="Acyl_CoA_acyltransferase"/>
</dbReference>
<organism evidence="4 5">
    <name type="scientific">Paenibacillus xylanivorans</name>
    <dbReference type="NCBI Taxonomy" id="1705561"/>
    <lineage>
        <taxon>Bacteria</taxon>
        <taxon>Bacillati</taxon>
        <taxon>Bacillota</taxon>
        <taxon>Bacilli</taxon>
        <taxon>Bacillales</taxon>
        <taxon>Paenibacillaceae</taxon>
        <taxon>Paenibacillus</taxon>
    </lineage>
</organism>
<feature type="domain" description="N-acetyltransferase" evidence="3">
    <location>
        <begin position="5"/>
        <end position="152"/>
    </location>
</feature>
<dbReference type="Pfam" id="PF00583">
    <property type="entry name" value="Acetyltransf_1"/>
    <property type="match status" value="1"/>
</dbReference>
<evidence type="ECO:0000256" key="2">
    <source>
        <dbReference type="ARBA" id="ARBA00023315"/>
    </source>
</evidence>
<accession>A0A0M9BKU1</accession>
<keyword evidence="1" id="KW-0808">Transferase</keyword>
<sequence>MSLNVTIRNSSTEDLQDMVILMDQLGYPTTYAEMKERYSHIAADSNFATLVAEVRGRVVGLIGLQTSYLYEKNGRHCRIMALIVHDQFRSSGIGRQLIEAAEQWAATHGVDSISLNSGNRPDREAAHEFYQQMGFTAGSTGFSKKPQALQHN</sequence>
<proteinExistence type="predicted"/>
<dbReference type="InterPro" id="IPR000182">
    <property type="entry name" value="GNAT_dom"/>
</dbReference>
<dbReference type="AlphaFoldDB" id="A0A0M9BKU1"/>
<dbReference type="PANTHER" id="PTHR43877">
    <property type="entry name" value="AMINOALKYLPHOSPHONATE N-ACETYLTRANSFERASE-RELATED-RELATED"/>
    <property type="match status" value="1"/>
</dbReference>
<dbReference type="PROSITE" id="PS51186">
    <property type="entry name" value="GNAT"/>
    <property type="match status" value="1"/>
</dbReference>
<keyword evidence="2" id="KW-0012">Acyltransferase</keyword>
<dbReference type="RefSeq" id="WP_236703547.1">
    <property type="nucleotide sequence ID" value="NZ_LITU01000070.1"/>
</dbReference>
<dbReference type="GO" id="GO:0016747">
    <property type="term" value="F:acyltransferase activity, transferring groups other than amino-acyl groups"/>
    <property type="evidence" value="ECO:0007669"/>
    <property type="project" value="InterPro"/>
</dbReference>
<dbReference type="CDD" id="cd04301">
    <property type="entry name" value="NAT_SF"/>
    <property type="match status" value="1"/>
</dbReference>
<protein>
    <recommendedName>
        <fullName evidence="3">N-acetyltransferase domain-containing protein</fullName>
    </recommendedName>
</protein>
<gene>
    <name evidence="4" type="ORF">AMS66_20455</name>
</gene>
<reference evidence="4 5" key="1">
    <citation type="submission" date="2015-08" db="EMBL/GenBank/DDBJ databases">
        <title>Draft genome sequence of cellulolytic and xylanolytic Paenibacillus sp. A59, isolated from a decaying forest soil from Patagonia, Argentina.</title>
        <authorList>
            <person name="Ghio S."/>
            <person name="Caceres A.M."/>
            <person name="Talia P."/>
            <person name="Grasso D."/>
            <person name="Campos E."/>
        </authorList>
    </citation>
    <scope>NUCLEOTIDE SEQUENCE [LARGE SCALE GENOMIC DNA]</scope>
    <source>
        <strain evidence="4 5">A59</strain>
    </source>
</reference>